<protein>
    <recommendedName>
        <fullName evidence="4">DUF992 domain-containing protein</fullName>
    </recommendedName>
</protein>
<reference evidence="2" key="1">
    <citation type="journal article" date="2014" name="Int. J. Syst. Evol. Microbiol.">
        <title>Complete genome sequence of Corynebacterium casei LMG S-19264T (=DSM 44701T), isolated from a smear-ripened cheese.</title>
        <authorList>
            <consortium name="US DOE Joint Genome Institute (JGI-PGF)"/>
            <person name="Walter F."/>
            <person name="Albersmeier A."/>
            <person name="Kalinowski J."/>
            <person name="Ruckert C."/>
        </authorList>
    </citation>
    <scope>NUCLEOTIDE SEQUENCE</scope>
    <source>
        <strain evidence="2">KCTC 42249</strain>
    </source>
</reference>
<dbReference type="Proteomes" id="UP000630142">
    <property type="component" value="Unassembled WGS sequence"/>
</dbReference>
<accession>A0A8J3GKS0</accession>
<evidence type="ECO:0000256" key="1">
    <source>
        <dbReference type="SAM" id="SignalP"/>
    </source>
</evidence>
<dbReference type="EMBL" id="BMZQ01000001">
    <property type="protein sequence ID" value="GHD13246.1"/>
    <property type="molecule type" value="Genomic_DNA"/>
</dbReference>
<keyword evidence="3" id="KW-1185">Reference proteome</keyword>
<sequence length="158" mass="16029">MKSVIAFAALAAGLSAAPAAFANERVQLGVLSCDIQGGTSFIVGSNKSVDCEYTPARGGSVQRYSGMISKLGVDLGMTQGGNLHWAVFGVNYNVGDGELAGNYYGANAEASIVVGAGANLLTGGPRTSFTLQPLSVQAQTGLNAAVAVSGLELTYSYK</sequence>
<reference evidence="2" key="2">
    <citation type="submission" date="2020-09" db="EMBL/GenBank/DDBJ databases">
        <authorList>
            <person name="Sun Q."/>
            <person name="Kim S."/>
        </authorList>
    </citation>
    <scope>NUCLEOTIDE SEQUENCE</scope>
    <source>
        <strain evidence="2">KCTC 42249</strain>
    </source>
</reference>
<gene>
    <name evidence="2" type="ORF">GCM10016234_18570</name>
</gene>
<dbReference type="InterPro" id="IPR009333">
    <property type="entry name" value="DUF992"/>
</dbReference>
<proteinExistence type="predicted"/>
<evidence type="ECO:0008006" key="4">
    <source>
        <dbReference type="Google" id="ProtNLM"/>
    </source>
</evidence>
<dbReference type="AlphaFoldDB" id="A0A8J3GKS0"/>
<keyword evidence="1" id="KW-0732">Signal</keyword>
<dbReference type="Pfam" id="PF06186">
    <property type="entry name" value="DUF992"/>
    <property type="match status" value="1"/>
</dbReference>
<organism evidence="2 3">
    <name type="scientific">Tianweitania populi</name>
    <dbReference type="NCBI Taxonomy" id="1607949"/>
    <lineage>
        <taxon>Bacteria</taxon>
        <taxon>Pseudomonadati</taxon>
        <taxon>Pseudomonadota</taxon>
        <taxon>Alphaproteobacteria</taxon>
        <taxon>Hyphomicrobiales</taxon>
        <taxon>Phyllobacteriaceae</taxon>
        <taxon>Tianweitania</taxon>
    </lineage>
</organism>
<feature type="signal peptide" evidence="1">
    <location>
        <begin position="1"/>
        <end position="22"/>
    </location>
</feature>
<name>A0A8J3GKS0_9HYPH</name>
<evidence type="ECO:0000313" key="2">
    <source>
        <dbReference type="EMBL" id="GHD13246.1"/>
    </source>
</evidence>
<dbReference type="RefSeq" id="WP_189503134.1">
    <property type="nucleotide sequence ID" value="NZ_BMZQ01000001.1"/>
</dbReference>
<comment type="caution">
    <text evidence="2">The sequence shown here is derived from an EMBL/GenBank/DDBJ whole genome shotgun (WGS) entry which is preliminary data.</text>
</comment>
<feature type="chain" id="PRO_5035240555" description="DUF992 domain-containing protein" evidence="1">
    <location>
        <begin position="23"/>
        <end position="158"/>
    </location>
</feature>
<evidence type="ECO:0000313" key="3">
    <source>
        <dbReference type="Proteomes" id="UP000630142"/>
    </source>
</evidence>